<comment type="caution">
    <text evidence="2">The sequence shown here is derived from an EMBL/GenBank/DDBJ whole genome shotgun (WGS) entry which is preliminary data.</text>
</comment>
<evidence type="ECO:0000259" key="1">
    <source>
        <dbReference type="Pfam" id="PF16820"/>
    </source>
</evidence>
<dbReference type="InterPro" id="IPR027828">
    <property type="entry name" value="DUF4465"/>
</dbReference>
<evidence type="ECO:0000313" key="2">
    <source>
        <dbReference type="EMBL" id="GAF03476.1"/>
    </source>
</evidence>
<dbReference type="Gene3D" id="2.60.120.1350">
    <property type="entry name" value="Protein of unknown function DUF4465"/>
    <property type="match status" value="1"/>
</dbReference>
<dbReference type="eggNOG" id="ENOG5032GIQ">
    <property type="taxonomic scope" value="Bacteria"/>
</dbReference>
<proteinExistence type="predicted"/>
<dbReference type="Pfam" id="PF16820">
    <property type="entry name" value="PKD_3"/>
    <property type="match status" value="1"/>
</dbReference>
<dbReference type="Proteomes" id="UP000019402">
    <property type="component" value="Unassembled WGS sequence"/>
</dbReference>
<name>W7YGA9_9BACT</name>
<organism evidence="2 3">
    <name type="scientific">Saccharicrinis fermentans DSM 9555 = JCM 21142</name>
    <dbReference type="NCBI Taxonomy" id="869213"/>
    <lineage>
        <taxon>Bacteria</taxon>
        <taxon>Pseudomonadati</taxon>
        <taxon>Bacteroidota</taxon>
        <taxon>Bacteroidia</taxon>
        <taxon>Marinilabiliales</taxon>
        <taxon>Marinilabiliaceae</taxon>
        <taxon>Saccharicrinis</taxon>
    </lineage>
</organism>
<protein>
    <recommendedName>
        <fullName evidence="1">Bacteroidetes PKD-like domain-containing protein</fullName>
    </recommendedName>
</protein>
<keyword evidence="3" id="KW-1185">Reference proteome</keyword>
<dbReference type="AlphaFoldDB" id="W7YGA9"/>
<feature type="domain" description="Bacteroidetes PKD-like" evidence="1">
    <location>
        <begin position="18"/>
        <end position="75"/>
    </location>
</feature>
<dbReference type="InterPro" id="IPR041696">
    <property type="entry name" value="PKD_3"/>
</dbReference>
<evidence type="ECO:0000313" key="3">
    <source>
        <dbReference type="Proteomes" id="UP000019402"/>
    </source>
</evidence>
<dbReference type="STRING" id="869213.GCA_000517085_00936"/>
<accession>W7YGA9</accession>
<gene>
    <name evidence="2" type="ORF">JCM21142_52152</name>
</gene>
<reference evidence="2 3" key="1">
    <citation type="journal article" date="2014" name="Genome Announc.">
        <title>Draft Genome Sequence of Cytophaga fermentans JCM 21142T, a Facultative Anaerobe Isolated from Marine Mud.</title>
        <authorList>
            <person name="Starns D."/>
            <person name="Oshima K."/>
            <person name="Suda W."/>
            <person name="Iino T."/>
            <person name="Yuki M."/>
            <person name="Inoue J."/>
            <person name="Kitamura K."/>
            <person name="Iida T."/>
            <person name="Darby A."/>
            <person name="Hattori M."/>
            <person name="Ohkuma M."/>
        </authorList>
    </citation>
    <scope>NUCLEOTIDE SEQUENCE [LARGE SCALE GENOMIC DNA]</scope>
    <source>
        <strain evidence="2 3">JCM 21142</strain>
    </source>
</reference>
<dbReference type="Pfam" id="PF14717">
    <property type="entry name" value="DUF4465"/>
    <property type="match status" value="1"/>
</dbReference>
<sequence>MGLMACENNTKEIPNSEIYINMPEDGYEVKVNDTIDISPKITYDINTTYSWVLDGSLISTEKDLRLIPTELNKYAYLFSINNSRGIASINISVQSMYKTDFEEIVLEEDTFWTNTENYTSFISDQIQFESTGNYESDEWTGFTYSNLTGSNSDNDYEKYSSYDDPDEYDSDIFGVMLLDAYQHPITLTTKDGEDHLFKSISINNAYYVVDAISNGNNGSKKFGGETGTDTDWLKLTITGINKNGTTRGNVEIMLADYTSGSNRYNTILKEWTAYDLQNIGKVSRLEFVLSSSDSEGGKINTPPFVCFDEVKIIE</sequence>
<dbReference type="EMBL" id="BAMD01000024">
    <property type="protein sequence ID" value="GAF03476.1"/>
    <property type="molecule type" value="Genomic_DNA"/>
</dbReference>